<evidence type="ECO:0000313" key="4">
    <source>
        <dbReference type="Proteomes" id="UP000193006"/>
    </source>
</evidence>
<accession>A0A1Y9THC0</accession>
<dbReference type="AlphaFoldDB" id="A0A1Y9THC0"/>
<dbReference type="Proteomes" id="UP000193006">
    <property type="component" value="Chromosome"/>
</dbReference>
<dbReference type="GO" id="GO:1990904">
    <property type="term" value="C:ribonucleoprotein complex"/>
    <property type="evidence" value="ECO:0007669"/>
    <property type="project" value="UniProtKB-KW"/>
</dbReference>
<evidence type="ECO:0000313" key="3">
    <source>
        <dbReference type="EMBL" id="ARK28537.1"/>
    </source>
</evidence>
<evidence type="ECO:0000256" key="1">
    <source>
        <dbReference type="ARBA" id="ARBA00022980"/>
    </source>
</evidence>
<dbReference type="SUPFAM" id="SSF50104">
    <property type="entry name" value="Translation proteins SH3-like domain"/>
    <property type="match status" value="1"/>
</dbReference>
<dbReference type="Gene3D" id="2.30.30.30">
    <property type="match status" value="1"/>
</dbReference>
<dbReference type="GO" id="GO:0005840">
    <property type="term" value="C:ribosome"/>
    <property type="evidence" value="ECO:0007669"/>
    <property type="project" value="UniProtKB-KW"/>
</dbReference>
<dbReference type="InterPro" id="IPR041985">
    <property type="entry name" value="Ribosomal_eL14_KOW"/>
</dbReference>
<gene>
    <name evidence="3" type="ORF">BkAM31D_00840</name>
</gene>
<keyword evidence="1 3" id="KW-0689">Ribosomal protein</keyword>
<dbReference type="InterPro" id="IPR014722">
    <property type="entry name" value="Rib_uL2_dom2"/>
</dbReference>
<dbReference type="STRING" id="199441.BkAM31D_00840"/>
<dbReference type="KEGG" id="bkw:BkAM31D_00840"/>
<proteinExistence type="predicted"/>
<keyword evidence="4" id="KW-1185">Reference proteome</keyword>
<protein>
    <submittedName>
        <fullName evidence="3">50S ribosomal protein L14e</fullName>
    </submittedName>
</protein>
<name>A0A1Y9THC0_9BACI</name>
<evidence type="ECO:0000256" key="2">
    <source>
        <dbReference type="ARBA" id="ARBA00023274"/>
    </source>
</evidence>
<keyword evidence="2" id="KW-0687">Ribonucleoprotein</keyword>
<dbReference type="InterPro" id="IPR008991">
    <property type="entry name" value="Translation_prot_SH3-like_sf"/>
</dbReference>
<dbReference type="CDD" id="cd06088">
    <property type="entry name" value="KOW_RPL14"/>
    <property type="match status" value="1"/>
</dbReference>
<reference evidence="3 4" key="1">
    <citation type="submission" date="2017-04" db="EMBL/GenBank/DDBJ databases">
        <title>Bacillus krulwichiae AM31D Genome sequencing and assembly.</title>
        <authorList>
            <person name="Krulwich T.A."/>
            <person name="Anastor L."/>
            <person name="Ehrlich R."/>
            <person name="Ehrlich G.D."/>
            <person name="Janto B."/>
        </authorList>
    </citation>
    <scope>NUCLEOTIDE SEQUENCE [LARGE SCALE GENOMIC DNA]</scope>
    <source>
        <strain evidence="3 4">AM31D</strain>
    </source>
</reference>
<organism evidence="3 4">
    <name type="scientific">Halalkalibacter krulwichiae</name>
    <dbReference type="NCBI Taxonomy" id="199441"/>
    <lineage>
        <taxon>Bacteria</taxon>
        <taxon>Bacillati</taxon>
        <taxon>Bacillota</taxon>
        <taxon>Bacilli</taxon>
        <taxon>Bacillales</taxon>
        <taxon>Bacillaceae</taxon>
        <taxon>Halalkalibacter</taxon>
    </lineage>
</organism>
<sequence>MTMQDSGPTPEIGQIVQCTKGRDQGQYFVIIELIDDRFVRIADGDKRKIDRAKKKNMNHLELVDYIAEEVKSSFIETGRVTNGKLRYAITNFLEKHSNLLKEGD</sequence>
<dbReference type="EMBL" id="CP020814">
    <property type="protein sequence ID" value="ARK28537.1"/>
    <property type="molecule type" value="Genomic_DNA"/>
</dbReference>